<dbReference type="InterPro" id="IPR005612">
    <property type="entry name" value="CCAAT-binding_factor"/>
</dbReference>
<feature type="region of interest" description="Disordered" evidence="2">
    <location>
        <begin position="185"/>
        <end position="252"/>
    </location>
</feature>
<feature type="compositionally biased region" description="Acidic residues" evidence="2">
    <location>
        <begin position="198"/>
        <end position="213"/>
    </location>
</feature>
<feature type="compositionally biased region" description="Basic and acidic residues" evidence="2">
    <location>
        <begin position="214"/>
        <end position="244"/>
    </location>
</feature>
<dbReference type="OrthoDB" id="10263185at2759"/>
<organism evidence="4 5">
    <name type="scientific">Marasmius oreades</name>
    <name type="common">fairy-ring Marasmius</name>
    <dbReference type="NCBI Taxonomy" id="181124"/>
    <lineage>
        <taxon>Eukaryota</taxon>
        <taxon>Fungi</taxon>
        <taxon>Dikarya</taxon>
        <taxon>Basidiomycota</taxon>
        <taxon>Agaricomycotina</taxon>
        <taxon>Agaricomycetes</taxon>
        <taxon>Agaricomycetidae</taxon>
        <taxon>Agaricales</taxon>
        <taxon>Marasmiineae</taxon>
        <taxon>Marasmiaceae</taxon>
        <taxon>Marasmius</taxon>
    </lineage>
</organism>
<evidence type="ECO:0000256" key="2">
    <source>
        <dbReference type="SAM" id="MobiDB-lite"/>
    </source>
</evidence>
<dbReference type="PANTHER" id="PTHR12455:SF0">
    <property type="entry name" value="NUCLEOLAR COMPLEX PROTEIN 4 HOMOLOG"/>
    <property type="match status" value="1"/>
</dbReference>
<dbReference type="AlphaFoldDB" id="A0A9P7RQZ7"/>
<dbReference type="Pfam" id="PF03914">
    <property type="entry name" value="CBF"/>
    <property type="match status" value="1"/>
</dbReference>
<keyword evidence="5" id="KW-1185">Reference proteome</keyword>
<dbReference type="Proteomes" id="UP001049176">
    <property type="component" value="Chromosome 8"/>
</dbReference>
<feature type="domain" description="CCAAT-binding factor" evidence="3">
    <location>
        <begin position="280"/>
        <end position="341"/>
    </location>
</feature>
<evidence type="ECO:0000313" key="4">
    <source>
        <dbReference type="EMBL" id="KAG7088080.1"/>
    </source>
</evidence>
<evidence type="ECO:0000256" key="1">
    <source>
        <dbReference type="ARBA" id="ARBA00007797"/>
    </source>
</evidence>
<dbReference type="InterPro" id="IPR027193">
    <property type="entry name" value="Noc4"/>
</dbReference>
<name>A0A9P7RQZ7_9AGAR</name>
<evidence type="ECO:0000259" key="3">
    <source>
        <dbReference type="Pfam" id="PF03914"/>
    </source>
</evidence>
<feature type="region of interest" description="Disordered" evidence="2">
    <location>
        <begin position="1"/>
        <end position="20"/>
    </location>
</feature>
<reference evidence="4" key="1">
    <citation type="journal article" date="2021" name="Genome Biol. Evol.">
        <title>The assembled and annotated genome of the fairy-ring fungus Marasmius oreades.</title>
        <authorList>
            <person name="Hiltunen M."/>
            <person name="Ament-Velasquez S.L."/>
            <person name="Johannesson H."/>
        </authorList>
    </citation>
    <scope>NUCLEOTIDE SEQUENCE</scope>
    <source>
        <strain evidence="4">03SP1</strain>
    </source>
</reference>
<protein>
    <recommendedName>
        <fullName evidence="3">CCAAT-binding factor domain-containing protein</fullName>
    </recommendedName>
</protein>
<dbReference type="EMBL" id="CM032188">
    <property type="protein sequence ID" value="KAG7088080.1"/>
    <property type="molecule type" value="Genomic_DNA"/>
</dbReference>
<dbReference type="GO" id="GO:0030692">
    <property type="term" value="C:Noc4p-Nop14p complex"/>
    <property type="evidence" value="ECO:0007669"/>
    <property type="project" value="TreeGrafter"/>
</dbReference>
<sequence>MPNSPPSPAKRRKTSSENSQSIRKLEQQITDIINRNSSLNSLVDLLDLTTATFTAEKCSKSIYALYRSFVMIIRRGKFVIANEENEKIVKTWLQEQMNEYVDVLAGLLKDEEKVSKSIWTFWTCSTIYGLAFTTISGGSFCEKLVTVKEHPYASQNLLSFLEKLTTFPTEPSELNAWWVEEMGKAPPKTKRQKNAGTESEEEEDEALAEDDEDGWRKFFDEPDKDKDKDPQAKSKTKSEGRVHADYPQSLHSLPSHSRVHGWLYSPSCPYRTIRKGRNVWFYNMLKRHPALMPMIHRDGTLGNDQFNASETNPFITKAIESSLWEIQTHNSHYHPSVSTLAKIFSEAFTKQKYGIEDLLHHRYSTLFETEVNRKIKKEPALAMEQDVEEQTRAGLFGNETVEGGGLTGGLWTF</sequence>
<dbReference type="GO" id="GO:0032040">
    <property type="term" value="C:small-subunit processome"/>
    <property type="evidence" value="ECO:0007669"/>
    <property type="project" value="TreeGrafter"/>
</dbReference>
<dbReference type="PANTHER" id="PTHR12455">
    <property type="entry name" value="NUCLEOLAR COMPLEX PROTEIN 4"/>
    <property type="match status" value="1"/>
</dbReference>
<comment type="caution">
    <text evidence="4">The sequence shown here is derived from an EMBL/GenBank/DDBJ whole genome shotgun (WGS) entry which is preliminary data.</text>
</comment>
<dbReference type="GeneID" id="66081186"/>
<dbReference type="GO" id="GO:0042254">
    <property type="term" value="P:ribosome biogenesis"/>
    <property type="evidence" value="ECO:0007669"/>
    <property type="project" value="InterPro"/>
</dbReference>
<evidence type="ECO:0000313" key="5">
    <source>
        <dbReference type="Proteomes" id="UP001049176"/>
    </source>
</evidence>
<dbReference type="KEGG" id="more:E1B28_012111"/>
<comment type="similarity">
    <text evidence="1">Belongs to the CBF/MAK21 family.</text>
</comment>
<dbReference type="RefSeq" id="XP_043004551.1">
    <property type="nucleotide sequence ID" value="XM_043157185.1"/>
</dbReference>
<accession>A0A9P7RQZ7</accession>
<gene>
    <name evidence="4" type="ORF">E1B28_012111</name>
</gene>
<proteinExistence type="inferred from homology"/>